<name>A0AAU9CMF1_9BACT</name>
<keyword evidence="2" id="KW-0378">Hydrolase</keyword>
<dbReference type="Pfam" id="PF02837">
    <property type="entry name" value="Glyco_hydro_2_N"/>
    <property type="match status" value="1"/>
</dbReference>
<sequence>MYRKRMLSALLVLFACLQANGQGQTRRIGEGWEFTRHEMGGIWEAWRTKMTTLPWEKVSLPHCFNADDAVDPDVKFYQGEGWYRQRLKLENPYPDGRTLFHFEGSGQKTSLWVYDQKVGTHIGGYDEFTFDVTEAMENFSANPLYKGRFKGQYPVAICADNTRDLEMIPSDMSDFNVYGGIYRHLNLVYVPAISLERVHVATEFDSKKRKATVSVKPKVYNPENLNDKISLSVRVLDPKGKTVATRKLDYATGDNPIEFTISKPQLWSPDSPVLYTCKVTLESAKGKHEVKESFGFRYFEFEKKGPFTLNGKRLLLRGTHRHEDHAGVGQAMTDEQVRTEMVLMKEMGVNFLRLGHYQQSRYVLELCDSLGILVWEEIPWCRGGLGGPAYQKQAKEMLVNMINQHYNHPSVIIWGLGNENDWSGDFEEFDKTKIRAFMKELHDLSHETDNTRKTAIRRCSFCADIVDVYSPSIWAGWYRGKFTDYKKVSRMEMEKVDRFIHVEWGGSAHAGRHSENPDDGLENIVGGEADERDGDFKLTGGKARASKDGDWSETYICNVFDWHLKEQETMPWLTGTAQWVFKDFSTPLRPDNPVPYVNQKGVLERDFTKKEGYYVFQSYWTEKPMVRIYGHSWETRWGAKGEKRLVKIYSNCTEVELFLNGVSLGKKKRDSQNFPAAGLRWKVAFKDGKNHIKAVATKGKTTVVDEYDFEYQTEQWGKATRMEMSVKEIKGDVATVKVYAYDAKGLKCLDYKKFVRFNVAGAGELIKNQGTANGSSKVQFRNGMAEIKVRLKGGVSVVGVDSEGLESAFVKLGDVQGL</sequence>
<keyword evidence="3" id="KW-0326">Glycosidase</keyword>
<dbReference type="PROSITE" id="PS51257">
    <property type="entry name" value="PROKAR_LIPOPROTEIN"/>
    <property type="match status" value="1"/>
</dbReference>
<feature type="domain" description="Glycoside hydrolase family 2 catalytic" evidence="6">
    <location>
        <begin position="303"/>
        <end position="514"/>
    </location>
</feature>
<dbReference type="InterPro" id="IPR006102">
    <property type="entry name" value="Ig-like_GH2"/>
</dbReference>
<dbReference type="PANTHER" id="PTHR42732">
    <property type="entry name" value="BETA-GALACTOSIDASE"/>
    <property type="match status" value="1"/>
</dbReference>
<dbReference type="KEGG" id="fax:FUAX_29520"/>
<dbReference type="Proteomes" id="UP001348817">
    <property type="component" value="Chromosome"/>
</dbReference>
<dbReference type="Gene3D" id="2.60.120.260">
    <property type="entry name" value="Galactose-binding domain-like"/>
    <property type="match status" value="1"/>
</dbReference>
<feature type="domain" description="Glycosyl hydrolases family 2 sugar binding" evidence="7">
    <location>
        <begin position="71"/>
        <end position="191"/>
    </location>
</feature>
<organism evidence="9 10">
    <name type="scientific">Fulvitalea axinellae</name>
    <dbReference type="NCBI Taxonomy" id="1182444"/>
    <lineage>
        <taxon>Bacteria</taxon>
        <taxon>Pseudomonadati</taxon>
        <taxon>Bacteroidota</taxon>
        <taxon>Cytophagia</taxon>
        <taxon>Cytophagales</taxon>
        <taxon>Persicobacteraceae</taxon>
        <taxon>Fulvitalea</taxon>
    </lineage>
</organism>
<dbReference type="AlphaFoldDB" id="A0AAU9CMF1"/>
<dbReference type="Pfam" id="PF16355">
    <property type="entry name" value="DUF4982"/>
    <property type="match status" value="1"/>
</dbReference>
<gene>
    <name evidence="9" type="ORF">FUAX_29520</name>
</gene>
<evidence type="ECO:0000256" key="1">
    <source>
        <dbReference type="ARBA" id="ARBA00007401"/>
    </source>
</evidence>
<evidence type="ECO:0000259" key="8">
    <source>
        <dbReference type="Pfam" id="PF16355"/>
    </source>
</evidence>
<keyword evidence="10" id="KW-1185">Reference proteome</keyword>
<dbReference type="InterPro" id="IPR051913">
    <property type="entry name" value="GH2_Domain-Containing"/>
</dbReference>
<dbReference type="InterPro" id="IPR013783">
    <property type="entry name" value="Ig-like_fold"/>
</dbReference>
<dbReference type="InterPro" id="IPR006103">
    <property type="entry name" value="Glyco_hydro_2_cat"/>
</dbReference>
<dbReference type="Pfam" id="PF02836">
    <property type="entry name" value="Glyco_hydro_2_C"/>
    <property type="match status" value="1"/>
</dbReference>
<evidence type="ECO:0000259" key="5">
    <source>
        <dbReference type="Pfam" id="PF00703"/>
    </source>
</evidence>
<comment type="similarity">
    <text evidence="1">Belongs to the glycosyl hydrolase 2 family.</text>
</comment>
<dbReference type="InterPro" id="IPR032311">
    <property type="entry name" value="DUF4982"/>
</dbReference>
<accession>A0AAU9CMF1</accession>
<proteinExistence type="inferred from homology"/>
<feature type="domain" description="Glycoside hydrolase family 2 immunoglobulin-like beta-sandwich" evidence="5">
    <location>
        <begin position="195"/>
        <end position="297"/>
    </location>
</feature>
<dbReference type="SUPFAM" id="SSF49303">
    <property type="entry name" value="beta-Galactosidase/glucuronidase domain"/>
    <property type="match status" value="1"/>
</dbReference>
<dbReference type="InterPro" id="IPR017853">
    <property type="entry name" value="GH"/>
</dbReference>
<evidence type="ECO:0000256" key="2">
    <source>
        <dbReference type="ARBA" id="ARBA00022801"/>
    </source>
</evidence>
<dbReference type="GO" id="GO:0004553">
    <property type="term" value="F:hydrolase activity, hydrolyzing O-glycosyl compounds"/>
    <property type="evidence" value="ECO:0007669"/>
    <property type="project" value="InterPro"/>
</dbReference>
<dbReference type="EMBL" id="AP025314">
    <property type="protein sequence ID" value="BDD10520.1"/>
    <property type="molecule type" value="Genomic_DNA"/>
</dbReference>
<protein>
    <submittedName>
        <fullName evidence="9">Beta-galactosidase</fullName>
    </submittedName>
</protein>
<dbReference type="InterPro" id="IPR036156">
    <property type="entry name" value="Beta-gal/glucu_dom_sf"/>
</dbReference>
<evidence type="ECO:0000259" key="6">
    <source>
        <dbReference type="Pfam" id="PF02836"/>
    </source>
</evidence>
<dbReference type="InterPro" id="IPR006101">
    <property type="entry name" value="Glyco_hydro_2"/>
</dbReference>
<evidence type="ECO:0000256" key="3">
    <source>
        <dbReference type="ARBA" id="ARBA00023295"/>
    </source>
</evidence>
<dbReference type="SUPFAM" id="SSF51445">
    <property type="entry name" value="(Trans)glycosidases"/>
    <property type="match status" value="1"/>
</dbReference>
<dbReference type="Gene3D" id="3.20.20.80">
    <property type="entry name" value="Glycosidases"/>
    <property type="match status" value="1"/>
</dbReference>
<dbReference type="Gene3D" id="2.60.40.10">
    <property type="entry name" value="Immunoglobulins"/>
    <property type="match status" value="3"/>
</dbReference>
<feature type="domain" description="DUF4982" evidence="8">
    <location>
        <begin position="641"/>
        <end position="701"/>
    </location>
</feature>
<dbReference type="InterPro" id="IPR008979">
    <property type="entry name" value="Galactose-bd-like_sf"/>
</dbReference>
<reference evidence="9 10" key="1">
    <citation type="submission" date="2021-12" db="EMBL/GenBank/DDBJ databases">
        <title>Genome sequencing of bacteria with rrn-lacking chromosome and rrn-plasmid.</title>
        <authorList>
            <person name="Anda M."/>
            <person name="Iwasaki W."/>
        </authorList>
    </citation>
    <scope>NUCLEOTIDE SEQUENCE [LARGE SCALE GENOMIC DNA]</scope>
    <source>
        <strain evidence="9 10">DSM 100852</strain>
    </source>
</reference>
<dbReference type="Pfam" id="PF00703">
    <property type="entry name" value="Glyco_hydro_2"/>
    <property type="match status" value="1"/>
</dbReference>
<evidence type="ECO:0000259" key="7">
    <source>
        <dbReference type="Pfam" id="PF02837"/>
    </source>
</evidence>
<dbReference type="PRINTS" id="PR00132">
    <property type="entry name" value="GLHYDRLASE2"/>
</dbReference>
<dbReference type="RefSeq" id="WP_338392069.1">
    <property type="nucleotide sequence ID" value="NZ_AP025314.1"/>
</dbReference>
<evidence type="ECO:0000256" key="4">
    <source>
        <dbReference type="SAM" id="SignalP"/>
    </source>
</evidence>
<evidence type="ECO:0000313" key="10">
    <source>
        <dbReference type="Proteomes" id="UP001348817"/>
    </source>
</evidence>
<feature type="chain" id="PRO_5043885592" evidence="4">
    <location>
        <begin position="22"/>
        <end position="818"/>
    </location>
</feature>
<dbReference type="PANTHER" id="PTHR42732:SF1">
    <property type="entry name" value="BETA-MANNOSIDASE"/>
    <property type="match status" value="1"/>
</dbReference>
<dbReference type="GO" id="GO:0005975">
    <property type="term" value="P:carbohydrate metabolic process"/>
    <property type="evidence" value="ECO:0007669"/>
    <property type="project" value="InterPro"/>
</dbReference>
<keyword evidence="4" id="KW-0732">Signal</keyword>
<evidence type="ECO:0000313" key="9">
    <source>
        <dbReference type="EMBL" id="BDD10520.1"/>
    </source>
</evidence>
<dbReference type="InterPro" id="IPR006104">
    <property type="entry name" value="Glyco_hydro_2_N"/>
</dbReference>
<dbReference type="SUPFAM" id="SSF49785">
    <property type="entry name" value="Galactose-binding domain-like"/>
    <property type="match status" value="1"/>
</dbReference>
<feature type="signal peptide" evidence="4">
    <location>
        <begin position="1"/>
        <end position="21"/>
    </location>
</feature>